<dbReference type="GO" id="GO:0008915">
    <property type="term" value="F:lipid-A-disaccharide synthase activity"/>
    <property type="evidence" value="ECO:0007669"/>
    <property type="project" value="InterPro"/>
</dbReference>
<dbReference type="PIRSF" id="PIRSF028440">
    <property type="entry name" value="UCP_LAB_N"/>
    <property type="match status" value="1"/>
</dbReference>
<dbReference type="GO" id="GO:0009245">
    <property type="term" value="P:lipid A biosynthetic process"/>
    <property type="evidence" value="ECO:0007669"/>
    <property type="project" value="InterPro"/>
</dbReference>
<sequence>MIEALWAWFYEVFIERLDFWMFWGLLAQSMFMMRFLVQWLASERVGKSIVPIAFWFFSIGGGLLLLTYGIARKDAVIILGQGLGLVIYFRNLRLIYKERRKDPSF</sequence>
<dbReference type="STRING" id="197461.A3843_13390"/>
<reference evidence="3 4" key="1">
    <citation type="submission" date="2016-03" db="EMBL/GenBank/DDBJ databases">
        <title>Genome sequence of Nesiotobacter sp. nov., a moderately halophilic alphaproteobacterium isolated from the Yellow Sea, China.</title>
        <authorList>
            <person name="Zhang G."/>
            <person name="Zhang R."/>
        </authorList>
    </citation>
    <scope>NUCLEOTIDE SEQUENCE [LARGE SCALE GENOMIC DNA]</scope>
    <source>
        <strain evidence="3 4">WB1-6</strain>
    </source>
</reference>
<dbReference type="GO" id="GO:0016020">
    <property type="term" value="C:membrane"/>
    <property type="evidence" value="ECO:0007669"/>
    <property type="project" value="GOC"/>
</dbReference>
<keyword evidence="4" id="KW-1185">Reference proteome</keyword>
<feature type="domain" description="Lipid A biosynthesis N-terminal" evidence="2">
    <location>
        <begin position="23"/>
        <end position="94"/>
    </location>
</feature>
<comment type="caution">
    <text evidence="3">The sequence shown here is derived from an EMBL/GenBank/DDBJ whole genome shotgun (WGS) entry which is preliminary data.</text>
</comment>
<dbReference type="Proteomes" id="UP000185783">
    <property type="component" value="Unassembled WGS sequence"/>
</dbReference>
<gene>
    <name evidence="3" type="ORF">A3843_13390</name>
</gene>
<keyword evidence="1" id="KW-0812">Transmembrane</keyword>
<dbReference type="RefSeq" id="WP_028480837.1">
    <property type="nucleotide sequence ID" value="NZ_LVVZ01000019.1"/>
</dbReference>
<dbReference type="AlphaFoldDB" id="A0A1U7JFU7"/>
<feature type="transmembrane region" description="Helical" evidence="1">
    <location>
        <begin position="76"/>
        <end position="96"/>
    </location>
</feature>
<evidence type="ECO:0000313" key="4">
    <source>
        <dbReference type="Proteomes" id="UP000185783"/>
    </source>
</evidence>
<accession>A0A1U7JFU7</accession>
<feature type="transmembrane region" description="Helical" evidence="1">
    <location>
        <begin position="20"/>
        <end position="37"/>
    </location>
</feature>
<evidence type="ECO:0000313" key="3">
    <source>
        <dbReference type="EMBL" id="OKL43613.1"/>
    </source>
</evidence>
<keyword evidence="1" id="KW-1133">Transmembrane helix</keyword>
<feature type="transmembrane region" description="Helical" evidence="1">
    <location>
        <begin position="49"/>
        <end position="70"/>
    </location>
</feature>
<keyword evidence="1" id="KW-0472">Membrane</keyword>
<dbReference type="InterPro" id="IPR014546">
    <property type="entry name" value="UCP028440_lipidA_biosyn"/>
</dbReference>
<protein>
    <recommendedName>
        <fullName evidence="2">Lipid A biosynthesis N-terminal domain-containing protein</fullName>
    </recommendedName>
</protein>
<dbReference type="EMBL" id="LVVZ01000019">
    <property type="protein sequence ID" value="OKL43613.1"/>
    <property type="molecule type" value="Genomic_DNA"/>
</dbReference>
<evidence type="ECO:0000256" key="1">
    <source>
        <dbReference type="SAM" id="Phobius"/>
    </source>
</evidence>
<name>A0A1U7JFU7_9HYPH</name>
<dbReference type="Gene3D" id="1.20.1280.290">
    <property type="match status" value="1"/>
</dbReference>
<dbReference type="InterPro" id="IPR011499">
    <property type="entry name" value="Lipid_A_biosynth_N"/>
</dbReference>
<dbReference type="Pfam" id="PF07578">
    <property type="entry name" value="LAB_N"/>
    <property type="match status" value="1"/>
</dbReference>
<proteinExistence type="predicted"/>
<dbReference type="SMART" id="SM01259">
    <property type="entry name" value="LAB_N"/>
    <property type="match status" value="1"/>
</dbReference>
<evidence type="ECO:0000259" key="2">
    <source>
        <dbReference type="SMART" id="SM01259"/>
    </source>
</evidence>
<organism evidence="3 4">
    <name type="scientific">Pseudovibrio exalbescens</name>
    <dbReference type="NCBI Taxonomy" id="197461"/>
    <lineage>
        <taxon>Bacteria</taxon>
        <taxon>Pseudomonadati</taxon>
        <taxon>Pseudomonadota</taxon>
        <taxon>Alphaproteobacteria</taxon>
        <taxon>Hyphomicrobiales</taxon>
        <taxon>Stappiaceae</taxon>
        <taxon>Pseudovibrio</taxon>
    </lineage>
</organism>